<dbReference type="Gene3D" id="2.60.40.1180">
    <property type="entry name" value="Golgi alpha-mannosidase II"/>
    <property type="match status" value="1"/>
</dbReference>
<dbReference type="InterPro" id="IPR017853">
    <property type="entry name" value="GH"/>
</dbReference>
<dbReference type="Pfam" id="PF12891">
    <property type="entry name" value="Glyco_hydro_44"/>
    <property type="match status" value="1"/>
</dbReference>
<dbReference type="Gene3D" id="2.60.40.10">
    <property type="entry name" value="Immunoglobulins"/>
    <property type="match status" value="1"/>
</dbReference>
<dbReference type="InterPro" id="IPR013783">
    <property type="entry name" value="Ig-like_fold"/>
</dbReference>
<evidence type="ECO:0000256" key="3">
    <source>
        <dbReference type="SAM" id="MobiDB-lite"/>
    </source>
</evidence>
<feature type="region of interest" description="Disordered" evidence="3">
    <location>
        <begin position="533"/>
        <end position="559"/>
    </location>
</feature>
<keyword evidence="2" id="KW-0119">Carbohydrate metabolism</keyword>
<accession>A0ABP7I337</accession>
<dbReference type="EMBL" id="BAAAZR010000004">
    <property type="protein sequence ID" value="GAA3805122.1"/>
    <property type="molecule type" value="Genomic_DNA"/>
</dbReference>
<dbReference type="GO" id="GO:0016787">
    <property type="term" value="F:hydrolase activity"/>
    <property type="evidence" value="ECO:0007669"/>
    <property type="project" value="UniProtKB-KW"/>
</dbReference>
<gene>
    <name evidence="6" type="ORF">GCM10022226_26290</name>
</gene>
<reference evidence="7" key="1">
    <citation type="journal article" date="2019" name="Int. J. Syst. Evol. Microbiol.">
        <title>The Global Catalogue of Microorganisms (GCM) 10K type strain sequencing project: providing services to taxonomists for standard genome sequencing and annotation.</title>
        <authorList>
            <consortium name="The Broad Institute Genomics Platform"/>
            <consortium name="The Broad Institute Genome Sequencing Center for Infectious Disease"/>
            <person name="Wu L."/>
            <person name="Ma J."/>
        </authorList>
    </citation>
    <scope>NUCLEOTIDE SEQUENCE [LARGE SCALE GENOMIC DNA]</scope>
    <source>
        <strain evidence="7">JCM 16908</strain>
    </source>
</reference>
<dbReference type="Gene3D" id="3.20.20.80">
    <property type="entry name" value="Glycosidases"/>
    <property type="match status" value="1"/>
</dbReference>
<keyword evidence="7" id="KW-1185">Reference proteome</keyword>
<dbReference type="SUPFAM" id="SSF49265">
    <property type="entry name" value="Fibronectin type III"/>
    <property type="match status" value="1"/>
</dbReference>
<evidence type="ECO:0000256" key="1">
    <source>
        <dbReference type="ARBA" id="ARBA00023295"/>
    </source>
</evidence>
<dbReference type="SMART" id="SM00060">
    <property type="entry name" value="FN3"/>
    <property type="match status" value="1"/>
</dbReference>
<name>A0ABP7I337_9ACTN</name>
<proteinExistence type="predicted"/>
<evidence type="ECO:0000313" key="7">
    <source>
        <dbReference type="Proteomes" id="UP001500888"/>
    </source>
</evidence>
<keyword evidence="4" id="KW-0732">Signal</keyword>
<feature type="compositionally biased region" description="Low complexity" evidence="3">
    <location>
        <begin position="537"/>
        <end position="559"/>
    </location>
</feature>
<dbReference type="InterPro" id="IPR003961">
    <property type="entry name" value="FN3_dom"/>
</dbReference>
<feature type="signal peptide" evidence="4">
    <location>
        <begin position="1"/>
        <end position="30"/>
    </location>
</feature>
<evidence type="ECO:0000256" key="4">
    <source>
        <dbReference type="SAM" id="SignalP"/>
    </source>
</evidence>
<dbReference type="RefSeq" id="WP_344938377.1">
    <property type="nucleotide sequence ID" value="NZ_BAAAZR010000004.1"/>
</dbReference>
<dbReference type="CDD" id="cd00063">
    <property type="entry name" value="FN3"/>
    <property type="match status" value="1"/>
</dbReference>
<dbReference type="InterPro" id="IPR036116">
    <property type="entry name" value="FN3_sf"/>
</dbReference>
<evidence type="ECO:0000313" key="6">
    <source>
        <dbReference type="EMBL" id="GAA3805122.1"/>
    </source>
</evidence>
<keyword evidence="1" id="KW-0326">Glycosidase</keyword>
<feature type="chain" id="PRO_5045431785" evidence="4">
    <location>
        <begin position="31"/>
        <end position="673"/>
    </location>
</feature>
<comment type="caution">
    <text evidence="6">The sequence shown here is derived from an EMBL/GenBank/DDBJ whole genome shotgun (WGS) entry which is preliminary data.</text>
</comment>
<sequence>MPRARIRVALLATTLLATSATAIGTGTAQAAELSLSVDLTAPSHPISPYVYGMNFADETLAEELRLPVRRWGGNATTRYNFRLDTTNRASDWYFENIAGENADPSALPDGSETDRFVDQDRRTGTDTILTVPLIGWAPKERAKACGFSVEKYGPQQSTDYWAPDCGNGVKPDGTYITGNDPHDTSVEIGPEYVTDWMAHLRGRYGDAAHGGVRFYNLDNEPDIWHSTHRDVHPAGASYDEMRDRTYSIAGAVKAADPDAATLGPVGWGWSSITLSGSDQQRCAIEGCWSNPPDMAAHGGVPFGEWYLRQMQAYEKSHGVRILDYYDNHWYPQGSGVSGGDPGNAETQALRLRQTRTLWDRTYTDESWINQPVYLIPRMKEMIAANYPGTKVAITEYSFGAIGSLNGALTQADVLGIFGREGADLATLWAPPAPADPGAYAFRMYLNYDGKGGRFGDTSVRSTSTDQSRLAVYGATRSGDGALTMMVVNKTGSDLAAPLTITGATPGGTAQVYRYSGADLTGIHREADLPLRAASQRPSTTSPAHATSHASGASPAHAAPATTVSTTFPANSITELVILDTVPPCAPADLDAGRVTATSVTLTWPRATDNVGVTGYEVWRTSAAGTVKATTAATTLTLNGLTPGQRYTLWVRAHDAAGNLSPKSRTIRVTTPRR</sequence>
<dbReference type="Proteomes" id="UP001500888">
    <property type="component" value="Unassembled WGS sequence"/>
</dbReference>
<protein>
    <submittedName>
        <fullName evidence="6">Glycoside hydrolase family 44 protein</fullName>
    </submittedName>
</protein>
<dbReference type="InterPro" id="IPR013780">
    <property type="entry name" value="Glyco_hydro_b"/>
</dbReference>
<dbReference type="SUPFAM" id="SSF51445">
    <property type="entry name" value="(Trans)glycosidases"/>
    <property type="match status" value="1"/>
</dbReference>
<dbReference type="PROSITE" id="PS50853">
    <property type="entry name" value="FN3"/>
    <property type="match status" value="1"/>
</dbReference>
<dbReference type="Pfam" id="PF00041">
    <property type="entry name" value="fn3"/>
    <property type="match status" value="1"/>
</dbReference>
<organism evidence="6 7">
    <name type="scientific">Sphaerisporangium flaviroseum</name>
    <dbReference type="NCBI Taxonomy" id="509199"/>
    <lineage>
        <taxon>Bacteria</taxon>
        <taxon>Bacillati</taxon>
        <taxon>Actinomycetota</taxon>
        <taxon>Actinomycetes</taxon>
        <taxon>Streptosporangiales</taxon>
        <taxon>Streptosporangiaceae</taxon>
        <taxon>Sphaerisporangium</taxon>
    </lineage>
</organism>
<feature type="domain" description="Fibronectin type-III" evidence="5">
    <location>
        <begin position="585"/>
        <end position="673"/>
    </location>
</feature>
<keyword evidence="6" id="KW-0378">Hydrolase</keyword>
<evidence type="ECO:0000259" key="5">
    <source>
        <dbReference type="PROSITE" id="PS50853"/>
    </source>
</evidence>
<dbReference type="InterPro" id="IPR024745">
    <property type="entry name" value="GH44_cat"/>
</dbReference>
<evidence type="ECO:0000256" key="2">
    <source>
        <dbReference type="ARBA" id="ARBA00023326"/>
    </source>
</evidence>
<keyword evidence="2" id="KW-0624">Polysaccharide degradation</keyword>